<dbReference type="Pfam" id="PF18426">
    <property type="entry name" value="Tli4_C"/>
    <property type="match status" value="1"/>
</dbReference>
<dbReference type="Proteomes" id="UP001056132">
    <property type="component" value="Chromosome 2"/>
</dbReference>
<gene>
    <name evidence="4" type="ORF">M5D45_20440</name>
</gene>
<keyword evidence="1" id="KW-0732">Signal</keyword>
<organism evidence="4 5">
    <name type="scientific">Cupriavidus campinensis</name>
    <dbReference type="NCBI Taxonomy" id="151783"/>
    <lineage>
        <taxon>Bacteria</taxon>
        <taxon>Pseudomonadati</taxon>
        <taxon>Pseudomonadota</taxon>
        <taxon>Betaproteobacteria</taxon>
        <taxon>Burkholderiales</taxon>
        <taxon>Burkholderiaceae</taxon>
        <taxon>Cupriavidus</taxon>
    </lineage>
</organism>
<evidence type="ECO:0000259" key="3">
    <source>
        <dbReference type="Pfam" id="PF18443"/>
    </source>
</evidence>
<reference evidence="4" key="1">
    <citation type="journal article" date="2022" name="Microbiol. Resour. Announc.">
        <title>Genome Sequence of Cupriavidus campinensis Strain G5, a Member of a Bacterial Consortium Capable of Polyethylene Degradation.</title>
        <authorList>
            <person name="Schneider B."/>
            <person name="Pfeiffer F."/>
            <person name="Dyall-Smith M."/>
            <person name="Kunte H.J."/>
        </authorList>
    </citation>
    <scope>NUCLEOTIDE SEQUENCE</scope>
    <source>
        <strain evidence="4">G5</strain>
    </source>
</reference>
<reference evidence="4" key="2">
    <citation type="submission" date="2022-05" db="EMBL/GenBank/DDBJ databases">
        <authorList>
            <person name="Kunte H.-J."/>
        </authorList>
    </citation>
    <scope>NUCLEOTIDE SEQUENCE</scope>
    <source>
        <strain evidence="4">G5</strain>
    </source>
</reference>
<dbReference type="InterPro" id="IPR041290">
    <property type="entry name" value="Tli4_C"/>
</dbReference>
<dbReference type="RefSeq" id="WP_250025829.1">
    <property type="nucleotide sequence ID" value="NZ_CP097331.1"/>
</dbReference>
<evidence type="ECO:0000259" key="2">
    <source>
        <dbReference type="Pfam" id="PF18426"/>
    </source>
</evidence>
<feature type="domain" description="Tle cognate immunity protein 4 N-terminal" evidence="3">
    <location>
        <begin position="50"/>
        <end position="197"/>
    </location>
</feature>
<protein>
    <submittedName>
        <fullName evidence="4">T6SS immunity protein Tli4 family protein</fullName>
    </submittedName>
</protein>
<dbReference type="AlphaFoldDB" id="A0AAE9I7Q1"/>
<dbReference type="InterPro" id="IPR040761">
    <property type="entry name" value="Tli4_N"/>
</dbReference>
<sequence>MPSERAAMMKRYVVISAILGASLALPACGKTPPLAPQEQQTVNAMTSNLTPRCVGRHLIDLPADATVGGVVTLQDALIETEIMSIDAFNKEISERETELKAVKSIDAHPFLYLNVPAWDEHSRYFMHRGSEYSHIANRILEGYRWENGVRVKVTLEASDFSSPDQADDPIVQRMDVKNSVPTKANHVFELLTNFRGRGENEIPSEPGLCLPDGLILGKAKEDERVTAMFNVASHEDVEFTLVTDSDLVERSSLLQRHRQIEDALSQIEGGRTVRKGKVALAGVDAEEWLLAGPRPTTEVHGHLFTLEGNALADDVLAPFVRLDMETANPLPDYRPLERASLTDGEALAVWDAISRTLRPRPNAF</sequence>
<name>A0AAE9I7Q1_9BURK</name>
<evidence type="ECO:0000313" key="5">
    <source>
        <dbReference type="Proteomes" id="UP001056132"/>
    </source>
</evidence>
<proteinExistence type="predicted"/>
<dbReference type="Pfam" id="PF18443">
    <property type="entry name" value="Tli4_N"/>
    <property type="match status" value="1"/>
</dbReference>
<dbReference type="KEGG" id="ccam:M5D45_20440"/>
<feature type="signal peptide" evidence="1">
    <location>
        <begin position="1"/>
        <end position="29"/>
    </location>
</feature>
<dbReference type="EMBL" id="CP097331">
    <property type="protein sequence ID" value="URF07567.1"/>
    <property type="molecule type" value="Genomic_DNA"/>
</dbReference>
<feature type="chain" id="PRO_5042152083" evidence="1">
    <location>
        <begin position="30"/>
        <end position="364"/>
    </location>
</feature>
<evidence type="ECO:0000256" key="1">
    <source>
        <dbReference type="SAM" id="SignalP"/>
    </source>
</evidence>
<feature type="domain" description="Tle cognate immunity protein 4 C-terminal" evidence="2">
    <location>
        <begin position="201"/>
        <end position="362"/>
    </location>
</feature>
<accession>A0AAE9I7Q1</accession>
<evidence type="ECO:0000313" key="4">
    <source>
        <dbReference type="EMBL" id="URF07567.1"/>
    </source>
</evidence>